<evidence type="ECO:0000313" key="2">
    <source>
        <dbReference type="EMBL" id="GIX80153.1"/>
    </source>
</evidence>
<keyword evidence="3" id="KW-1185">Reference proteome</keyword>
<evidence type="ECO:0000256" key="1">
    <source>
        <dbReference type="PROSITE-ProRule" id="PRU00221"/>
    </source>
</evidence>
<dbReference type="SUPFAM" id="SSF50998">
    <property type="entry name" value="Quinoprotein alcohol dehydrogenase-like"/>
    <property type="match status" value="1"/>
</dbReference>
<dbReference type="Pfam" id="PF00400">
    <property type="entry name" value="WD40"/>
    <property type="match status" value="1"/>
</dbReference>
<dbReference type="InterPro" id="IPR015943">
    <property type="entry name" value="WD40/YVTN_repeat-like_dom_sf"/>
</dbReference>
<name>A0AAV4N6U8_CAEEX</name>
<dbReference type="AlphaFoldDB" id="A0AAV4N6U8"/>
<dbReference type="InterPro" id="IPR001680">
    <property type="entry name" value="WD40_rpt"/>
</dbReference>
<organism evidence="2 3">
    <name type="scientific">Caerostris extrusa</name>
    <name type="common">Bark spider</name>
    <name type="synonym">Caerostris bankana</name>
    <dbReference type="NCBI Taxonomy" id="172846"/>
    <lineage>
        <taxon>Eukaryota</taxon>
        <taxon>Metazoa</taxon>
        <taxon>Ecdysozoa</taxon>
        <taxon>Arthropoda</taxon>
        <taxon>Chelicerata</taxon>
        <taxon>Arachnida</taxon>
        <taxon>Araneae</taxon>
        <taxon>Araneomorphae</taxon>
        <taxon>Entelegynae</taxon>
        <taxon>Araneoidea</taxon>
        <taxon>Araneidae</taxon>
        <taxon>Caerostris</taxon>
    </lineage>
</organism>
<keyword evidence="1" id="KW-0853">WD repeat</keyword>
<evidence type="ECO:0000313" key="3">
    <source>
        <dbReference type="Proteomes" id="UP001054945"/>
    </source>
</evidence>
<sequence>MYTGAVAGIIGKYSLPVSGTLISMFAHNGEVTEMKFSSSNRILFTASKDGLLFVWKTELLDEDVKEGTLGKAVFTSTSDLSDQKEKIKLLRLSVKQVCSGVRMRCEILSTGARGSYEGHVCRT</sequence>
<keyword evidence="2" id="KW-0969">Cilium</keyword>
<dbReference type="SMART" id="SM00320">
    <property type="entry name" value="WD40"/>
    <property type="match status" value="1"/>
</dbReference>
<reference evidence="2 3" key="1">
    <citation type="submission" date="2021-06" db="EMBL/GenBank/DDBJ databases">
        <title>Caerostris extrusa draft genome.</title>
        <authorList>
            <person name="Kono N."/>
            <person name="Arakawa K."/>
        </authorList>
    </citation>
    <scope>NUCLEOTIDE SEQUENCE [LARGE SCALE GENOMIC DNA]</scope>
</reference>
<dbReference type="Gene3D" id="2.130.10.10">
    <property type="entry name" value="YVTN repeat-like/Quinoprotein amine dehydrogenase"/>
    <property type="match status" value="1"/>
</dbReference>
<feature type="repeat" description="WD" evidence="1">
    <location>
        <begin position="24"/>
        <end position="58"/>
    </location>
</feature>
<dbReference type="InterPro" id="IPR011047">
    <property type="entry name" value="Quinoprotein_ADH-like_sf"/>
</dbReference>
<dbReference type="EMBL" id="BPLR01003003">
    <property type="protein sequence ID" value="GIX80153.1"/>
    <property type="molecule type" value="Genomic_DNA"/>
</dbReference>
<keyword evidence="2" id="KW-0966">Cell projection</keyword>
<keyword evidence="2" id="KW-0282">Flagellum</keyword>
<proteinExistence type="predicted"/>
<protein>
    <submittedName>
        <fullName evidence="2">Cilia-and flagella-associated protein 57</fullName>
    </submittedName>
</protein>
<gene>
    <name evidence="2" type="primary">Cfap57</name>
    <name evidence="2" type="ORF">CEXT_131471</name>
</gene>
<dbReference type="PROSITE" id="PS50082">
    <property type="entry name" value="WD_REPEATS_2"/>
    <property type="match status" value="1"/>
</dbReference>
<dbReference type="PROSITE" id="PS50294">
    <property type="entry name" value="WD_REPEATS_REGION"/>
    <property type="match status" value="1"/>
</dbReference>
<dbReference type="Proteomes" id="UP001054945">
    <property type="component" value="Unassembled WGS sequence"/>
</dbReference>
<comment type="caution">
    <text evidence="2">The sequence shown here is derived from an EMBL/GenBank/DDBJ whole genome shotgun (WGS) entry which is preliminary data.</text>
</comment>
<accession>A0AAV4N6U8</accession>